<evidence type="ECO:0000256" key="1">
    <source>
        <dbReference type="SAM" id="MobiDB-lite"/>
    </source>
</evidence>
<feature type="compositionally biased region" description="Low complexity" evidence="1">
    <location>
        <begin position="404"/>
        <end position="424"/>
    </location>
</feature>
<keyword evidence="3" id="KW-1185">Reference proteome</keyword>
<dbReference type="HOGENOM" id="CLU_509104_0_0_1"/>
<sequence length="535" mass="54813">MQQRYRVRHTRQCLRHALRSANVASGLPGLLSSDTVIGTQVFRTRRMHKVISHDPEFIPRSVTVIRSIYTQSSILCHYAMTCENALSILGLVYGALTVQPDEVTILPGENGTLSEGRIPPKSSGGSPLQPGDLSTEFLSTLDGAHTGVNSDSLNTSGRLSQFRTTRGDGFTDLSSLVGESQTGIPTGSGDSIISDTAIFDSSGSQRMESITNSSGGGQTIGGDLNSQAISSSRPIESMTDSSGQSLEGPTSQNEQSVGGDVTSQNGQTTGGDLTSQAGPTFNSQPMNSTSGSDGLPGESLTSQDVSNSNSQSMDSTASSDTQSLGGVVASQSVAASIPGQSNSGTTDPALSTTESAIPINGSSSVSPPNTGVGTTMNIPSSTASGFASQSLTSQSGGDPEISNIASTESAEISTSEISPTSPAVGTITPVATPTSSSSALSASSISTVILGVEFQVTNTTRKRGKPMWKHDDSSGFVGNETILNPSNCSEASVYRQSAGELVARVGRKSLSVDPGIAYISMANYPGGSISTGESF</sequence>
<dbReference type="EMBL" id="KI912114">
    <property type="protein sequence ID" value="ETS79107.1"/>
    <property type="molecule type" value="Genomic_DNA"/>
</dbReference>
<dbReference type="AlphaFoldDB" id="W3X129"/>
<dbReference type="GeneID" id="19273973"/>
<dbReference type="OrthoDB" id="4405280at2759"/>
<feature type="region of interest" description="Disordered" evidence="1">
    <location>
        <begin position="109"/>
        <end position="135"/>
    </location>
</feature>
<dbReference type="InParanoid" id="W3X129"/>
<dbReference type="RefSeq" id="XP_007835732.1">
    <property type="nucleotide sequence ID" value="XM_007837541.1"/>
</dbReference>
<gene>
    <name evidence="2" type="ORF">PFICI_08960</name>
</gene>
<protein>
    <submittedName>
        <fullName evidence="2">Uncharacterized protein</fullName>
    </submittedName>
</protein>
<evidence type="ECO:0000313" key="3">
    <source>
        <dbReference type="Proteomes" id="UP000030651"/>
    </source>
</evidence>
<name>W3X129_PESFW</name>
<feature type="compositionally biased region" description="Polar residues" evidence="1">
    <location>
        <begin position="299"/>
        <end position="396"/>
    </location>
</feature>
<dbReference type="Proteomes" id="UP000030651">
    <property type="component" value="Unassembled WGS sequence"/>
</dbReference>
<feature type="compositionally biased region" description="Polar residues" evidence="1">
    <location>
        <begin position="224"/>
        <end position="292"/>
    </location>
</feature>
<feature type="compositionally biased region" description="Polar residues" evidence="1">
    <location>
        <begin position="172"/>
        <end position="213"/>
    </location>
</feature>
<accession>W3X129</accession>
<evidence type="ECO:0000313" key="2">
    <source>
        <dbReference type="EMBL" id="ETS79107.1"/>
    </source>
</evidence>
<dbReference type="KEGG" id="pfy:PFICI_08960"/>
<reference evidence="3" key="1">
    <citation type="journal article" date="2015" name="BMC Genomics">
        <title>Genomic and transcriptomic analysis of the endophytic fungus Pestalotiopsis fici reveals its lifestyle and high potential for synthesis of natural products.</title>
        <authorList>
            <person name="Wang X."/>
            <person name="Zhang X."/>
            <person name="Liu L."/>
            <person name="Xiang M."/>
            <person name="Wang W."/>
            <person name="Sun X."/>
            <person name="Che Y."/>
            <person name="Guo L."/>
            <person name="Liu G."/>
            <person name="Guo L."/>
            <person name="Wang C."/>
            <person name="Yin W.B."/>
            <person name="Stadler M."/>
            <person name="Zhang X."/>
            <person name="Liu X."/>
        </authorList>
    </citation>
    <scope>NUCLEOTIDE SEQUENCE [LARGE SCALE GENOMIC DNA]</scope>
    <source>
        <strain evidence="3">W106-1 / CGMCC3.15140</strain>
    </source>
</reference>
<feature type="region of interest" description="Disordered" evidence="1">
    <location>
        <begin position="168"/>
        <end position="424"/>
    </location>
</feature>
<organism evidence="2 3">
    <name type="scientific">Pestalotiopsis fici (strain W106-1 / CGMCC3.15140)</name>
    <dbReference type="NCBI Taxonomy" id="1229662"/>
    <lineage>
        <taxon>Eukaryota</taxon>
        <taxon>Fungi</taxon>
        <taxon>Dikarya</taxon>
        <taxon>Ascomycota</taxon>
        <taxon>Pezizomycotina</taxon>
        <taxon>Sordariomycetes</taxon>
        <taxon>Xylariomycetidae</taxon>
        <taxon>Amphisphaeriales</taxon>
        <taxon>Sporocadaceae</taxon>
        <taxon>Pestalotiopsis</taxon>
    </lineage>
</organism>
<proteinExistence type="predicted"/>